<evidence type="ECO:0008006" key="4">
    <source>
        <dbReference type="Google" id="ProtNLM"/>
    </source>
</evidence>
<protein>
    <recommendedName>
        <fullName evidence="4">PD-(D/E)XK family member</fullName>
    </recommendedName>
</protein>
<keyword evidence="3" id="KW-1185">Reference proteome</keyword>
<dbReference type="Proteomes" id="UP000605568">
    <property type="component" value="Unassembled WGS sequence"/>
</dbReference>
<comment type="caution">
    <text evidence="2">The sequence shown here is derived from an EMBL/GenBank/DDBJ whole genome shotgun (WGS) entry which is preliminary data.</text>
</comment>
<organism evidence="2 3">
    <name type="scientific">Lentzea cavernae</name>
    <dbReference type="NCBI Taxonomy" id="2020703"/>
    <lineage>
        <taxon>Bacteria</taxon>
        <taxon>Bacillati</taxon>
        <taxon>Actinomycetota</taxon>
        <taxon>Actinomycetes</taxon>
        <taxon>Pseudonocardiales</taxon>
        <taxon>Pseudonocardiaceae</taxon>
        <taxon>Lentzea</taxon>
    </lineage>
</organism>
<dbReference type="Pfam" id="PF14390">
    <property type="entry name" value="DUF4420"/>
    <property type="match status" value="1"/>
</dbReference>
<dbReference type="InterPro" id="IPR025534">
    <property type="entry name" value="DUF4420"/>
</dbReference>
<feature type="region of interest" description="Disordered" evidence="1">
    <location>
        <begin position="20"/>
        <end position="41"/>
    </location>
</feature>
<gene>
    <name evidence="2" type="ORF">GCM10017774_54110</name>
</gene>
<dbReference type="RefSeq" id="WP_191302095.1">
    <property type="nucleotide sequence ID" value="NZ_BNAR01000008.1"/>
</dbReference>
<reference evidence="3" key="1">
    <citation type="journal article" date="2019" name="Int. J. Syst. Evol. Microbiol.">
        <title>The Global Catalogue of Microorganisms (GCM) 10K type strain sequencing project: providing services to taxonomists for standard genome sequencing and annotation.</title>
        <authorList>
            <consortium name="The Broad Institute Genomics Platform"/>
            <consortium name="The Broad Institute Genome Sequencing Center for Infectious Disease"/>
            <person name="Wu L."/>
            <person name="Ma J."/>
        </authorList>
    </citation>
    <scope>NUCLEOTIDE SEQUENCE [LARGE SCALE GENOMIC DNA]</scope>
    <source>
        <strain evidence="3">CGMCC 4.7367</strain>
    </source>
</reference>
<sequence>MTADDFRALLDEHWRALEEQAASAPNKVRTSELPSESDNGHLNVGVDHEGRRHLLVPLSSSQRVRTRGEGSALSLRERALEDSDSYVRYADLCCTRTDLDDVFTGLCGDVLQAVQGTPDRPLKTLYSVLDRWRALFQKSSGELGPEQLAGLFGELVVLRRLLESWPTATDWWLGPTGARHDVLAEPHAIEVKSSLAQEERRFRVHGTAQLEAPEGGDLHLVWFRLARSQGQGLRLVDLIDQIRRLADDESGFVAKLSMVGYHLGDTDLYREVRFTVEEERWYEITDSFPRVRSDSIPEPVRDVHYTIDLDTVMTQPLDKSQIDARLVEILRGD</sequence>
<evidence type="ECO:0000313" key="2">
    <source>
        <dbReference type="EMBL" id="GHH48312.1"/>
    </source>
</evidence>
<accession>A0ABQ3MIP1</accession>
<evidence type="ECO:0000313" key="3">
    <source>
        <dbReference type="Proteomes" id="UP000605568"/>
    </source>
</evidence>
<proteinExistence type="predicted"/>
<name>A0ABQ3MIP1_9PSEU</name>
<dbReference type="EMBL" id="BNAR01000008">
    <property type="protein sequence ID" value="GHH48312.1"/>
    <property type="molecule type" value="Genomic_DNA"/>
</dbReference>
<evidence type="ECO:0000256" key="1">
    <source>
        <dbReference type="SAM" id="MobiDB-lite"/>
    </source>
</evidence>